<keyword evidence="2" id="KW-1185">Reference proteome</keyword>
<dbReference type="EMBL" id="VEPZ02001268">
    <property type="protein sequence ID" value="KAE8683497.1"/>
    <property type="molecule type" value="Genomic_DNA"/>
</dbReference>
<sequence>MASTSNFDSGLDSILINKPPFFNGANYAYWKNRMIYFIQASDMGAWNNTTIIEAKNLKSLTLEELISSLFTHEMMLEDEVDLDKIDETPKEKEKKKNIGVALKSTKDESDSDENLLRSVIFRPVSQLGCYGYRSLGPLRTWHVRGAFGHEGTPWLSGLEAATASTCLARVSQTLKFRAWFGLKEMGYWFGLGVHLNEIGSCNEI</sequence>
<accession>A0A6A2YVY4</accession>
<organism evidence="1 2">
    <name type="scientific">Hibiscus syriacus</name>
    <name type="common">Rose of Sharon</name>
    <dbReference type="NCBI Taxonomy" id="106335"/>
    <lineage>
        <taxon>Eukaryota</taxon>
        <taxon>Viridiplantae</taxon>
        <taxon>Streptophyta</taxon>
        <taxon>Embryophyta</taxon>
        <taxon>Tracheophyta</taxon>
        <taxon>Spermatophyta</taxon>
        <taxon>Magnoliopsida</taxon>
        <taxon>eudicotyledons</taxon>
        <taxon>Gunneridae</taxon>
        <taxon>Pentapetalae</taxon>
        <taxon>rosids</taxon>
        <taxon>malvids</taxon>
        <taxon>Malvales</taxon>
        <taxon>Malvaceae</taxon>
        <taxon>Malvoideae</taxon>
        <taxon>Hibiscus</taxon>
    </lineage>
</organism>
<reference evidence="1" key="1">
    <citation type="submission" date="2019-09" db="EMBL/GenBank/DDBJ databases">
        <title>Draft genome information of white flower Hibiscus syriacus.</title>
        <authorList>
            <person name="Kim Y.-M."/>
        </authorList>
    </citation>
    <scope>NUCLEOTIDE SEQUENCE [LARGE SCALE GENOMIC DNA]</scope>
    <source>
        <strain evidence="1">YM2019G1</strain>
    </source>
</reference>
<evidence type="ECO:0000313" key="1">
    <source>
        <dbReference type="EMBL" id="KAE8683497.1"/>
    </source>
</evidence>
<name>A0A6A2YVY4_HIBSY</name>
<dbReference type="AlphaFoldDB" id="A0A6A2YVY4"/>
<evidence type="ECO:0000313" key="2">
    <source>
        <dbReference type="Proteomes" id="UP000436088"/>
    </source>
</evidence>
<dbReference type="Proteomes" id="UP000436088">
    <property type="component" value="Unassembled WGS sequence"/>
</dbReference>
<evidence type="ECO:0008006" key="3">
    <source>
        <dbReference type="Google" id="ProtNLM"/>
    </source>
</evidence>
<comment type="caution">
    <text evidence="1">The sequence shown here is derived from an EMBL/GenBank/DDBJ whole genome shotgun (WGS) entry which is preliminary data.</text>
</comment>
<gene>
    <name evidence="1" type="ORF">F3Y22_tig00111207pilonHSYRG00230</name>
</gene>
<protein>
    <recommendedName>
        <fullName evidence="3">DUF4219 domain-containing protein</fullName>
    </recommendedName>
</protein>
<proteinExistence type="predicted"/>